<keyword evidence="2" id="KW-1185">Reference proteome</keyword>
<proteinExistence type="predicted"/>
<dbReference type="Proteomes" id="UP000507470">
    <property type="component" value="Unassembled WGS sequence"/>
</dbReference>
<evidence type="ECO:0000313" key="2">
    <source>
        <dbReference type="Proteomes" id="UP000507470"/>
    </source>
</evidence>
<organism evidence="1 2">
    <name type="scientific">Mytilus coruscus</name>
    <name type="common">Sea mussel</name>
    <dbReference type="NCBI Taxonomy" id="42192"/>
    <lineage>
        <taxon>Eukaryota</taxon>
        <taxon>Metazoa</taxon>
        <taxon>Spiralia</taxon>
        <taxon>Lophotrochozoa</taxon>
        <taxon>Mollusca</taxon>
        <taxon>Bivalvia</taxon>
        <taxon>Autobranchia</taxon>
        <taxon>Pteriomorphia</taxon>
        <taxon>Mytilida</taxon>
        <taxon>Mytiloidea</taxon>
        <taxon>Mytilidae</taxon>
        <taxon>Mytilinae</taxon>
        <taxon>Mytilus</taxon>
    </lineage>
</organism>
<gene>
    <name evidence="1" type="ORF">MCOR_55434</name>
</gene>
<protein>
    <submittedName>
        <fullName evidence="1">Uncharacterized protein</fullName>
    </submittedName>
</protein>
<accession>A0A6J8ES32</accession>
<evidence type="ECO:0000313" key="1">
    <source>
        <dbReference type="EMBL" id="CAC5423429.1"/>
    </source>
</evidence>
<reference evidence="1 2" key="1">
    <citation type="submission" date="2020-06" db="EMBL/GenBank/DDBJ databases">
        <authorList>
            <person name="Li R."/>
            <person name="Bekaert M."/>
        </authorList>
    </citation>
    <scope>NUCLEOTIDE SEQUENCE [LARGE SCALE GENOMIC DNA]</scope>
    <source>
        <strain evidence="2">wild</strain>
    </source>
</reference>
<dbReference type="AlphaFoldDB" id="A0A6J8ES32"/>
<dbReference type="EMBL" id="CACVKT020009786">
    <property type="protein sequence ID" value="CAC5423429.1"/>
    <property type="molecule type" value="Genomic_DNA"/>
</dbReference>
<dbReference type="OrthoDB" id="10072093at2759"/>
<sequence length="285" mass="33151">MPEWAYVEIKRLCVNFIWDNRSHLVKYSSIVDEKCKGGLQLSDIKCKMYAFRLKYIGRLIDDQYHVLWKDIFKYFVSKIYGMQLGLEILYTTIPNCELKCIPMVYQEMCQALYSLGCKIDFQLTVENIYDQPLFCNPKIVLYDKTIICVEAEVGEGVVEACVPKSGNVYEITLKELEAVDLLCDTMFKVNNVKFKPNPVFSKQKTVSFLNVSYYVTDEEITKKLEDFGAELISPIKRRMHPGTTIADGTRYVLIRFSEFRQSLPYSMKFSTGVNSHEYIRVLHDN</sequence>
<name>A0A6J8ES32_MYTCO</name>